<feature type="transmembrane region" description="Helical" evidence="1">
    <location>
        <begin position="12"/>
        <end position="33"/>
    </location>
</feature>
<proteinExistence type="predicted"/>
<keyword evidence="1" id="KW-0812">Transmembrane</keyword>
<accession>A0A6M2DDE5</accession>
<keyword evidence="1" id="KW-0472">Membrane</keyword>
<reference evidence="2" key="1">
    <citation type="submission" date="2019-09" db="EMBL/GenBank/DDBJ databases">
        <title>Organ-specific transcriptomic study of the physiology of the cattle tick, Rhipicephalus microplus.</title>
        <authorList>
            <person name="Tirloni L."/>
            <person name="Braz G."/>
            <person name="Gandara A.C.P."/>
            <person name="Sabadin G.A."/>
            <person name="da Silva R.M."/>
            <person name="Guizzo M.G."/>
            <person name="Machado J.A."/>
            <person name="Costa E.P."/>
            <person name="Gomes H.F."/>
            <person name="Moraes J."/>
            <person name="Mota M.B.S."/>
            <person name="Mesquita R.D."/>
            <person name="Alvarenga P.H."/>
            <person name="Alves F."/>
            <person name="Seixas A."/>
            <person name="da Fonseca R.N."/>
            <person name="Fogaca A."/>
            <person name="Logullo C."/>
            <person name="Tanaka A."/>
            <person name="Daffre S."/>
            <person name="Termignoni C."/>
            <person name="Vaz I.S.Jr."/>
            <person name="Oliveira P.L."/>
            <person name="Ribeiro J.M."/>
        </authorList>
    </citation>
    <scope>NUCLEOTIDE SEQUENCE</scope>
    <source>
        <strain evidence="2">Porto Alegre</strain>
    </source>
</reference>
<keyword evidence="1" id="KW-1133">Transmembrane helix</keyword>
<dbReference type="AlphaFoldDB" id="A0A6M2DDE5"/>
<name>A0A6M2DDE5_RHIMP</name>
<dbReference type="EMBL" id="GHWJ01010461">
    <property type="protein sequence ID" value="NOV43198.1"/>
    <property type="molecule type" value="Transcribed_RNA"/>
</dbReference>
<sequence length="82" mass="9072">MSGSVTKQSFSVFCSSLLFLVVSVTGYFLPHWLRQTFPLNINEMLFALSSLNMLSAKFVSSNCFCVLLPQGTNSNYVLLSPP</sequence>
<organism evidence="2">
    <name type="scientific">Rhipicephalus microplus</name>
    <name type="common">Cattle tick</name>
    <name type="synonym">Boophilus microplus</name>
    <dbReference type="NCBI Taxonomy" id="6941"/>
    <lineage>
        <taxon>Eukaryota</taxon>
        <taxon>Metazoa</taxon>
        <taxon>Ecdysozoa</taxon>
        <taxon>Arthropoda</taxon>
        <taxon>Chelicerata</taxon>
        <taxon>Arachnida</taxon>
        <taxon>Acari</taxon>
        <taxon>Parasitiformes</taxon>
        <taxon>Ixodida</taxon>
        <taxon>Ixodoidea</taxon>
        <taxon>Ixodidae</taxon>
        <taxon>Rhipicephalinae</taxon>
        <taxon>Rhipicephalus</taxon>
        <taxon>Boophilus</taxon>
    </lineage>
</organism>
<protein>
    <submittedName>
        <fullName evidence="2">Putative secreted protein</fullName>
    </submittedName>
</protein>
<evidence type="ECO:0000256" key="1">
    <source>
        <dbReference type="SAM" id="Phobius"/>
    </source>
</evidence>
<evidence type="ECO:0000313" key="2">
    <source>
        <dbReference type="EMBL" id="NOV43198.1"/>
    </source>
</evidence>